<keyword evidence="2" id="KW-1133">Transmembrane helix</keyword>
<feature type="compositionally biased region" description="Low complexity" evidence="1">
    <location>
        <begin position="146"/>
        <end position="158"/>
    </location>
</feature>
<feature type="transmembrane region" description="Helical" evidence="2">
    <location>
        <begin position="591"/>
        <end position="615"/>
    </location>
</feature>
<comment type="caution">
    <text evidence="3">The sequence shown here is derived from an EMBL/GenBank/DDBJ whole genome shotgun (WGS) entry which is preliminary data.</text>
</comment>
<gene>
    <name evidence="3" type="ORF">QUG93_09860</name>
</gene>
<feature type="compositionally biased region" description="Polar residues" evidence="1">
    <location>
        <begin position="766"/>
        <end position="782"/>
    </location>
</feature>
<protein>
    <recommendedName>
        <fullName evidence="5">Septum formation-related domain-containing protein</fullName>
    </recommendedName>
</protein>
<evidence type="ECO:0008006" key="5">
    <source>
        <dbReference type="Google" id="ProtNLM"/>
    </source>
</evidence>
<evidence type="ECO:0000256" key="2">
    <source>
        <dbReference type="SAM" id="Phobius"/>
    </source>
</evidence>
<reference evidence="3 4" key="1">
    <citation type="submission" date="2023-06" db="EMBL/GenBank/DDBJ databases">
        <authorList>
            <person name="Feng G."/>
            <person name="Li J."/>
            <person name="Zhu H."/>
        </authorList>
    </citation>
    <scope>NUCLEOTIDE SEQUENCE [LARGE SCALE GENOMIC DNA]</scope>
    <source>
        <strain evidence="3 4">RHCKG28</strain>
    </source>
</reference>
<feature type="compositionally biased region" description="Basic and acidic residues" evidence="1">
    <location>
        <begin position="51"/>
        <end position="70"/>
    </location>
</feature>
<organism evidence="3 4">
    <name type="scientific">Curtobacterium caseinilyticum</name>
    <dbReference type="NCBI Taxonomy" id="3055137"/>
    <lineage>
        <taxon>Bacteria</taxon>
        <taxon>Bacillati</taxon>
        <taxon>Actinomycetota</taxon>
        <taxon>Actinomycetes</taxon>
        <taxon>Micrococcales</taxon>
        <taxon>Microbacteriaceae</taxon>
        <taxon>Curtobacterium</taxon>
    </lineage>
</organism>
<feature type="compositionally biased region" description="Basic and acidic residues" evidence="1">
    <location>
        <begin position="162"/>
        <end position="182"/>
    </location>
</feature>
<dbReference type="EMBL" id="JAUCMN010000006">
    <property type="protein sequence ID" value="MDM7891990.1"/>
    <property type="molecule type" value="Genomic_DNA"/>
</dbReference>
<feature type="compositionally biased region" description="Basic and acidic residues" evidence="1">
    <location>
        <begin position="444"/>
        <end position="458"/>
    </location>
</feature>
<keyword evidence="4" id="KW-1185">Reference proteome</keyword>
<feature type="region of interest" description="Disordered" evidence="1">
    <location>
        <begin position="363"/>
        <end position="496"/>
    </location>
</feature>
<evidence type="ECO:0000256" key="1">
    <source>
        <dbReference type="SAM" id="MobiDB-lite"/>
    </source>
</evidence>
<feature type="region of interest" description="Disordered" evidence="1">
    <location>
        <begin position="626"/>
        <end position="660"/>
    </location>
</feature>
<dbReference type="Proteomes" id="UP001236404">
    <property type="component" value="Unassembled WGS sequence"/>
</dbReference>
<sequence length="790" mass="80324">MTGERPDDAREPDGPSGPADGTDGQEAQRASASDAPFRGLRSAADIFGAPRAEDDWPSRRERREAERAARETGAPLPEPFEPEPGVTSQGTSAGSSGPDDEDAGATQAIPMSDELREPSVNPQAAVEHQRETLGDRIPPAAPVPPTSTASHPSSISLPTAMRHRDQRAAENRAVDEERRRTDPFGQGRSDVDWLGRATGSQPPAPEPTPTGPVAQPIGVGNVLPPTPAAPTNEPPSFTELLRLQAVDDADGAGAGAVGGAAAERPFDWAIRDDETGEVPTTLTTDRFDTTAFGAGSWSLADEADDDVVSGEVDTPAGGLPTGLLPAPRGDAAATTALPAAGEDAAATTALPAADEDAAATTALPAPADGRSPDAETPAPTPVSATPWWTVPDGTVPDDTEPDDTVPPAAAPPLVEPAAPETTSAYPAHLPPSVGQDLGALADASRSDTSRSDAVRSDAGRSGAGPHDDDQDGRAGRLPAAAPEDLDQSEWDGRETSDTSAIKDLFGTAAVGQLGGTGYDPDDAGTRMMPAVGEGARPAAPAHAPGPGRTRYGAAATGPAAGSGGNGNGDRDNFINEGFGRLRSEGKRGKQLLIVGAVVLIVVLLVAVFGLTRWILGNSIDEESAPAASTSSQAAAPSAAPSQEAAAPSSTPESQSQAQTLQFATTPAAPGVHPWNELAGGECLSPFTNAWSETYTVVDCSVQHIAQLTARVPVRGQQWPGSDALGAQASQVCQSSQAIDTAAAAAYGDVQVQGSYAPDQATRDSGNRSISCFATRSSGQPLTGSLAPDGA</sequence>
<name>A0ABT7TR40_9MICO</name>
<accession>A0ABT7TR40</accession>
<feature type="compositionally biased region" description="Basic and acidic residues" evidence="1">
    <location>
        <begin position="1"/>
        <end position="13"/>
    </location>
</feature>
<keyword evidence="2" id="KW-0472">Membrane</keyword>
<evidence type="ECO:0000313" key="4">
    <source>
        <dbReference type="Proteomes" id="UP001236404"/>
    </source>
</evidence>
<proteinExistence type="predicted"/>
<keyword evidence="2" id="KW-0812">Transmembrane</keyword>
<evidence type="ECO:0000313" key="3">
    <source>
        <dbReference type="EMBL" id="MDM7891990.1"/>
    </source>
</evidence>
<feature type="compositionally biased region" description="Low complexity" evidence="1">
    <location>
        <begin position="626"/>
        <end position="659"/>
    </location>
</feature>
<feature type="region of interest" description="Disordered" evidence="1">
    <location>
        <begin position="756"/>
        <end position="790"/>
    </location>
</feature>
<feature type="region of interest" description="Disordered" evidence="1">
    <location>
        <begin position="307"/>
        <end position="329"/>
    </location>
</feature>
<feature type="compositionally biased region" description="Polar residues" evidence="1">
    <location>
        <begin position="86"/>
        <end position="95"/>
    </location>
</feature>
<dbReference type="RefSeq" id="WP_289473731.1">
    <property type="nucleotide sequence ID" value="NZ_JAUCMN010000006.1"/>
</dbReference>
<feature type="compositionally biased region" description="Basic and acidic residues" evidence="1">
    <location>
        <begin position="465"/>
        <end position="474"/>
    </location>
</feature>
<feature type="region of interest" description="Disordered" evidence="1">
    <location>
        <begin position="1"/>
        <end position="236"/>
    </location>
</feature>